<keyword evidence="10 12" id="KW-0472">Membrane</keyword>
<evidence type="ECO:0000313" key="16">
    <source>
        <dbReference type="Proteomes" id="UP001217089"/>
    </source>
</evidence>
<dbReference type="PANTHER" id="PTHR11537">
    <property type="entry name" value="VOLTAGE-GATED POTASSIUM CHANNEL"/>
    <property type="match status" value="1"/>
</dbReference>
<feature type="domain" description="Potassium channel tetramerisation-type BTB" evidence="14">
    <location>
        <begin position="26"/>
        <end position="117"/>
    </location>
</feature>
<dbReference type="Pfam" id="PF00520">
    <property type="entry name" value="Ion_trans"/>
    <property type="match status" value="1"/>
</dbReference>
<feature type="transmembrane region" description="Helical" evidence="12">
    <location>
        <begin position="352"/>
        <end position="374"/>
    </location>
</feature>
<dbReference type="SUPFAM" id="SSF81324">
    <property type="entry name" value="Voltage-gated potassium channels"/>
    <property type="match status" value="1"/>
</dbReference>
<organism evidence="15 16">
    <name type="scientific">Tegillarca granosa</name>
    <name type="common">Malaysian cockle</name>
    <name type="synonym">Anadara granosa</name>
    <dbReference type="NCBI Taxonomy" id="220873"/>
    <lineage>
        <taxon>Eukaryota</taxon>
        <taxon>Metazoa</taxon>
        <taxon>Spiralia</taxon>
        <taxon>Lophotrochozoa</taxon>
        <taxon>Mollusca</taxon>
        <taxon>Bivalvia</taxon>
        <taxon>Autobranchia</taxon>
        <taxon>Pteriomorphia</taxon>
        <taxon>Arcoida</taxon>
        <taxon>Arcoidea</taxon>
        <taxon>Arcidae</taxon>
        <taxon>Tegillarca</taxon>
    </lineage>
</organism>
<dbReference type="InterPro" id="IPR003974">
    <property type="entry name" value="K_chnl_volt-dep_Kv3"/>
</dbReference>
<feature type="transmembrane region" description="Helical" evidence="12">
    <location>
        <begin position="251"/>
        <end position="273"/>
    </location>
</feature>
<dbReference type="Pfam" id="PF02214">
    <property type="entry name" value="BTB_2"/>
    <property type="match status" value="1"/>
</dbReference>
<evidence type="ECO:0000256" key="7">
    <source>
        <dbReference type="ARBA" id="ARBA00022958"/>
    </source>
</evidence>
<evidence type="ECO:0000256" key="3">
    <source>
        <dbReference type="ARBA" id="ARBA00022538"/>
    </source>
</evidence>
<dbReference type="PRINTS" id="PR00169">
    <property type="entry name" value="KCHANNEL"/>
</dbReference>
<evidence type="ECO:0000259" key="13">
    <source>
        <dbReference type="Pfam" id="PF00520"/>
    </source>
</evidence>
<evidence type="ECO:0000256" key="1">
    <source>
        <dbReference type="ARBA" id="ARBA00004141"/>
    </source>
</evidence>
<evidence type="ECO:0000256" key="9">
    <source>
        <dbReference type="ARBA" id="ARBA00023065"/>
    </source>
</evidence>
<keyword evidence="8 12" id="KW-1133">Transmembrane helix</keyword>
<accession>A0ABQ9F737</accession>
<dbReference type="Gene3D" id="3.30.710.10">
    <property type="entry name" value="Potassium Channel Kv1.1, Chain A"/>
    <property type="match status" value="1"/>
</dbReference>
<dbReference type="InterPro" id="IPR028325">
    <property type="entry name" value="VG_K_chnl"/>
</dbReference>
<evidence type="ECO:0000256" key="6">
    <source>
        <dbReference type="ARBA" id="ARBA00022882"/>
    </source>
</evidence>
<dbReference type="Proteomes" id="UP001217089">
    <property type="component" value="Unassembled WGS sequence"/>
</dbReference>
<evidence type="ECO:0000313" key="15">
    <source>
        <dbReference type="EMBL" id="KAJ8313191.1"/>
    </source>
</evidence>
<proteinExistence type="predicted"/>
<evidence type="ECO:0000256" key="8">
    <source>
        <dbReference type="ARBA" id="ARBA00022989"/>
    </source>
</evidence>
<evidence type="ECO:0000256" key="5">
    <source>
        <dbReference type="ARBA" id="ARBA00022826"/>
    </source>
</evidence>
<gene>
    <name evidence="15" type="ORF">KUTeg_009257</name>
</gene>
<feature type="domain" description="Ion transport" evidence="13">
    <location>
        <begin position="245"/>
        <end position="438"/>
    </location>
</feature>
<evidence type="ECO:0000256" key="4">
    <source>
        <dbReference type="ARBA" id="ARBA00022692"/>
    </source>
</evidence>
<evidence type="ECO:0000259" key="14">
    <source>
        <dbReference type="Pfam" id="PF02214"/>
    </source>
</evidence>
<keyword evidence="7" id="KW-0630">Potassium</keyword>
<evidence type="ECO:0000256" key="12">
    <source>
        <dbReference type="SAM" id="Phobius"/>
    </source>
</evidence>
<keyword evidence="6" id="KW-0851">Voltage-gated channel</keyword>
<keyword evidence="11" id="KW-0407">Ion channel</keyword>
<feature type="transmembrane region" description="Helical" evidence="12">
    <location>
        <begin position="176"/>
        <end position="197"/>
    </location>
</feature>
<reference evidence="15 16" key="1">
    <citation type="submission" date="2022-12" db="EMBL/GenBank/DDBJ databases">
        <title>Chromosome-level genome of Tegillarca granosa.</title>
        <authorList>
            <person name="Kim J."/>
        </authorList>
    </citation>
    <scope>NUCLEOTIDE SEQUENCE [LARGE SCALE GENOMIC DNA]</scope>
    <source>
        <strain evidence="15">Teg-2019</strain>
        <tissue evidence="15">Adductor muscle</tissue>
    </source>
</reference>
<evidence type="ECO:0000256" key="10">
    <source>
        <dbReference type="ARBA" id="ARBA00023136"/>
    </source>
</evidence>
<dbReference type="PANTHER" id="PTHR11537:SF252">
    <property type="entry name" value="POTASSIUM VOLTAGE-GATED CHANNEL PROTEIN SHAW"/>
    <property type="match status" value="1"/>
</dbReference>
<dbReference type="InterPro" id="IPR027359">
    <property type="entry name" value="Volt_channel_dom_sf"/>
</dbReference>
<keyword evidence="3" id="KW-0633">Potassium transport</keyword>
<dbReference type="Gene3D" id="1.10.287.70">
    <property type="match status" value="1"/>
</dbReference>
<keyword evidence="4 12" id="KW-0812">Transmembrane</keyword>
<keyword evidence="16" id="KW-1185">Reference proteome</keyword>
<comment type="subcellular location">
    <subcellularLocation>
        <location evidence="1">Membrane</location>
        <topology evidence="1">Multi-pass membrane protein</topology>
    </subcellularLocation>
</comment>
<sequence>MVLKKETNALNPLLLSNWGKMSDENIILNLSGSKFEISTGVFFTIKSMQSPASAMLKQCWNPSSRKEILLERQSIAFSAILPYFQGRKLHMPLSVCPLDFQEELEFWGIDPSVMSKCCFSRYCAFFDEQQVLAILDNDQLKRLREQKSLQDRTMGTGWRSVQAKVWMVLEEPSTSVLAKIFFVLSAIFVMVSIFALVCGTHPTFKRSLRVSEWRDYFGSDFSKFEGHFSDSVPVNTTLPPLPLNVRTNVDALVYIEYITVTYFTFEIILRLIFCPSKLRFFTSFLNWIDIIALVVMYSKYFANLSNPKEKYTASIFDTVHCLQIIRVFRLFRLVKNFSGFRVLLYAVRASAFEVFLMSMFLLVAMLMFSAFAFFSGDESFPSIPDSFWWAIVTMTTVGYGDMYPKIGLSKFVGAVCAVTGVCLIAVIIPIFVNNFILFYVYSKIWERKDKPIIERDSYESKKIKFKINKIDAVPSVCDLKQAN</sequence>
<feature type="transmembrane region" description="Helical" evidence="12">
    <location>
        <begin position="411"/>
        <end position="441"/>
    </location>
</feature>
<feature type="transmembrane region" description="Helical" evidence="12">
    <location>
        <begin position="386"/>
        <end position="404"/>
    </location>
</feature>
<dbReference type="Gene3D" id="1.20.120.350">
    <property type="entry name" value="Voltage-gated potassium channels. Chain C"/>
    <property type="match status" value="1"/>
</dbReference>
<dbReference type="InterPro" id="IPR003131">
    <property type="entry name" value="T1-type_BTB"/>
</dbReference>
<keyword evidence="2" id="KW-0813">Transport</keyword>
<comment type="caution">
    <text evidence="15">The sequence shown here is derived from an EMBL/GenBank/DDBJ whole genome shotgun (WGS) entry which is preliminary data.</text>
</comment>
<dbReference type="PRINTS" id="PR01498">
    <property type="entry name" value="SHAWCHANNEL"/>
</dbReference>
<dbReference type="SUPFAM" id="SSF54695">
    <property type="entry name" value="POZ domain"/>
    <property type="match status" value="1"/>
</dbReference>
<evidence type="ECO:0000256" key="2">
    <source>
        <dbReference type="ARBA" id="ARBA00022448"/>
    </source>
</evidence>
<keyword evidence="5" id="KW-0631">Potassium channel</keyword>
<keyword evidence="9" id="KW-0406">Ion transport</keyword>
<dbReference type="InterPro" id="IPR011333">
    <property type="entry name" value="SKP1/BTB/POZ_sf"/>
</dbReference>
<dbReference type="InterPro" id="IPR005821">
    <property type="entry name" value="Ion_trans_dom"/>
</dbReference>
<evidence type="ECO:0000256" key="11">
    <source>
        <dbReference type="ARBA" id="ARBA00023303"/>
    </source>
</evidence>
<protein>
    <submittedName>
        <fullName evidence="15">Uncharacterized protein</fullName>
    </submittedName>
</protein>
<dbReference type="EMBL" id="JARBDR010000413">
    <property type="protein sequence ID" value="KAJ8313191.1"/>
    <property type="molecule type" value="Genomic_DNA"/>
</dbReference>
<name>A0ABQ9F737_TEGGR</name>
<feature type="transmembrane region" description="Helical" evidence="12">
    <location>
        <begin position="280"/>
        <end position="299"/>
    </location>
</feature>